<dbReference type="AlphaFoldDB" id="A0A2I1H2W0"/>
<accession>A0A2I1H2W0</accession>
<sequence length="203" mass="23048">MSKKQTTHTRKFLRSDARRLSPEAIEEIRNAQNNIPDARRIMCKKHRIGSTTYQKIIDNKRPPEPTEEWRKIIESVSISDQISENNQESSHDTSSSTIIQEDGIIHTEHLQMMRMASIKPKDESSSSMALVEKNENKVDNSFKDDTSRRESDLNKLSSLVGLEESVDAWFCSSSDGSIATGALLYVGIKDVSRNCNIKTQCRM</sequence>
<dbReference type="VEuPathDB" id="FungiDB:RhiirA1_507905"/>
<feature type="compositionally biased region" description="Polar residues" evidence="1">
    <location>
        <begin position="80"/>
        <end position="99"/>
    </location>
</feature>
<gene>
    <name evidence="2" type="ORF">RhiirA4_471318</name>
</gene>
<reference evidence="2 3" key="1">
    <citation type="submission" date="2015-10" db="EMBL/GenBank/DDBJ databases">
        <title>Genome analyses suggest a sexual origin of heterokaryosis in a supposedly ancient asexual fungus.</title>
        <authorList>
            <person name="Ropars J."/>
            <person name="Sedzielewska K."/>
            <person name="Noel J."/>
            <person name="Charron P."/>
            <person name="Farinelli L."/>
            <person name="Marton T."/>
            <person name="Kruger M."/>
            <person name="Pelin A."/>
            <person name="Brachmann A."/>
            <person name="Corradi N."/>
        </authorList>
    </citation>
    <scope>NUCLEOTIDE SEQUENCE [LARGE SCALE GENOMIC DNA]</scope>
    <source>
        <strain evidence="2 3">A4</strain>
    </source>
</reference>
<evidence type="ECO:0000313" key="3">
    <source>
        <dbReference type="Proteomes" id="UP000234323"/>
    </source>
</evidence>
<organism evidence="2 3">
    <name type="scientific">Rhizophagus irregularis</name>
    <dbReference type="NCBI Taxonomy" id="588596"/>
    <lineage>
        <taxon>Eukaryota</taxon>
        <taxon>Fungi</taxon>
        <taxon>Fungi incertae sedis</taxon>
        <taxon>Mucoromycota</taxon>
        <taxon>Glomeromycotina</taxon>
        <taxon>Glomeromycetes</taxon>
        <taxon>Glomerales</taxon>
        <taxon>Glomeraceae</taxon>
        <taxon>Rhizophagus</taxon>
    </lineage>
</organism>
<feature type="region of interest" description="Disordered" evidence="1">
    <location>
        <begin position="1"/>
        <end position="20"/>
    </location>
</feature>
<keyword evidence="3" id="KW-1185">Reference proteome</keyword>
<name>A0A2I1H2W0_9GLOM</name>
<dbReference type="Proteomes" id="UP000234323">
    <property type="component" value="Unassembled WGS sequence"/>
</dbReference>
<dbReference type="VEuPathDB" id="FungiDB:FUN_014312"/>
<evidence type="ECO:0000256" key="1">
    <source>
        <dbReference type="SAM" id="MobiDB-lite"/>
    </source>
</evidence>
<dbReference type="VEuPathDB" id="FungiDB:RhiirFUN_007506"/>
<evidence type="ECO:0000313" key="2">
    <source>
        <dbReference type="EMBL" id="PKY53223.1"/>
    </source>
</evidence>
<feature type="compositionally biased region" description="Basic residues" evidence="1">
    <location>
        <begin position="1"/>
        <end position="12"/>
    </location>
</feature>
<dbReference type="EMBL" id="LLXI01001350">
    <property type="protein sequence ID" value="PKY53223.1"/>
    <property type="molecule type" value="Genomic_DNA"/>
</dbReference>
<comment type="caution">
    <text evidence="2">The sequence shown here is derived from an EMBL/GenBank/DDBJ whole genome shotgun (WGS) entry which is preliminary data.</text>
</comment>
<protein>
    <submittedName>
        <fullName evidence="2">Uncharacterized protein</fullName>
    </submittedName>
</protein>
<feature type="region of interest" description="Disordered" evidence="1">
    <location>
        <begin position="80"/>
        <end position="100"/>
    </location>
</feature>
<proteinExistence type="predicted"/>